<dbReference type="EMBL" id="OCZC01000070">
    <property type="protein sequence ID" value="SOO25243.1"/>
    <property type="molecule type" value="Genomic_DNA"/>
</dbReference>
<evidence type="ECO:0000313" key="1">
    <source>
        <dbReference type="EMBL" id="SOO25243.1"/>
    </source>
</evidence>
<gene>
    <name evidence="1" type="ORF">XFF6991_430067</name>
</gene>
<sequence>MRRRAAIEHAGQSSVPNLPVWWISSALPFPSFGDANVKALLGPGWRDVGLFGQLLFRWPVAV</sequence>
<name>A0A7Z7J3X9_XANCH</name>
<evidence type="ECO:0000313" key="2">
    <source>
        <dbReference type="Proteomes" id="UP000234345"/>
    </source>
</evidence>
<protein>
    <submittedName>
        <fullName evidence="1">Uncharacterized protein</fullName>
    </submittedName>
</protein>
<accession>A0A7Z7J3X9</accession>
<proteinExistence type="predicted"/>
<organism evidence="1 2">
    <name type="scientific">Xanthomonas campestris pv. phaseoli</name>
    <dbReference type="NCBI Taxonomy" id="317013"/>
    <lineage>
        <taxon>Bacteria</taxon>
        <taxon>Pseudomonadati</taxon>
        <taxon>Pseudomonadota</taxon>
        <taxon>Gammaproteobacteria</taxon>
        <taxon>Lysobacterales</taxon>
        <taxon>Lysobacteraceae</taxon>
        <taxon>Xanthomonas</taxon>
    </lineage>
</organism>
<dbReference type="Proteomes" id="UP000234345">
    <property type="component" value="Unassembled WGS sequence"/>
</dbReference>
<dbReference type="AlphaFoldDB" id="A0A7Z7J3X9"/>
<reference evidence="1 2" key="1">
    <citation type="submission" date="2017-10" db="EMBL/GenBank/DDBJ databases">
        <authorList>
            <person name="Regsiter A."/>
            <person name="William W."/>
        </authorList>
    </citation>
    <scope>NUCLEOTIDE SEQUENCE [LARGE SCALE GENOMIC DNA]</scope>
    <source>
        <strain evidence="1 2">CFBP6991</strain>
    </source>
</reference>
<comment type="caution">
    <text evidence="1">The sequence shown here is derived from an EMBL/GenBank/DDBJ whole genome shotgun (WGS) entry which is preliminary data.</text>
</comment>